<feature type="region of interest" description="Disordered" evidence="3">
    <location>
        <begin position="1"/>
        <end position="55"/>
    </location>
</feature>
<dbReference type="GO" id="GO:0005739">
    <property type="term" value="C:mitochondrion"/>
    <property type="evidence" value="ECO:0007669"/>
    <property type="project" value="TreeGrafter"/>
</dbReference>
<dbReference type="GO" id="GO:0046872">
    <property type="term" value="F:metal ion binding"/>
    <property type="evidence" value="ECO:0007669"/>
    <property type="project" value="UniProtKB-KW"/>
</dbReference>
<sequence>MSTIASPRDPPRRTPTNSNRPSFETSRSALASPVLTQGPTQPPGPPQQQQRKTSNRAALREYYNLRASAPRIEIPDSEVPATEIDAPDFNADEYVAKVVEKSSLEELLRLYTRVVGEVRALDAEKKALVYDNYSKLITATETIRKMRANMDPLNPMASTLDPAIAQIYSQASSIRDALRETVPSPDSVEGKKRDAATRQQRTRELAVQVLATPERLRALVSEGKIAQARKEWVMPRKLLESWKEKGLGGSDVEECIEEGDEAMRPLDNKSSASSPRISRDERLSRDERRSRDSLSAFSFKLQQLLAHGKLRKRENSCSARFPSSPLARALPLASPKRFCSCHSSNNSSLKMADNGAWGAWQVESSTFTKTVVAAMQKLYPEEIADKSWDNVGLLVGNSEIDAEKTKKVLVTNDLTYQVAVDAIEQDVSVIVSYHPFIFGGLKSITNKDPQQATLLRLAKAGIAVYCPHTAVDAAPEGLNTWLADIVSGPHQSQRSVAIPCSSAPSSHSGAGYGAIGRFDNAVSLSEIILRLAEKLGGLKHVMVASPVGADVKTTKIGSFGVCAGSGYDVLKKAEVDLLVTGETSHHSALRAIQQGQTLVQVFHSNSERGYLQEVLRPKLEAAIKENVPEVEVVVSKYDKDPFTILDVNDLK</sequence>
<protein>
    <submittedName>
        <fullName evidence="4">Ngg1p-interacting factor 3</fullName>
    </submittedName>
</protein>
<dbReference type="SUPFAM" id="SSF102705">
    <property type="entry name" value="NIF3 (NGG1p interacting factor 3)-like"/>
    <property type="match status" value="1"/>
</dbReference>
<feature type="binding site" evidence="2">
    <location>
        <position position="603"/>
    </location>
    <ligand>
        <name>a divalent metal cation</name>
        <dbReference type="ChEBI" id="CHEBI:60240"/>
        <label>1</label>
    </ligand>
</feature>
<dbReference type="InterPro" id="IPR002678">
    <property type="entry name" value="DUF34/NIF3"/>
</dbReference>
<feature type="binding site" evidence="2">
    <location>
        <position position="472"/>
    </location>
    <ligand>
        <name>a divalent metal cation</name>
        <dbReference type="ChEBI" id="CHEBI:60240"/>
        <label>1</label>
    </ligand>
</feature>
<evidence type="ECO:0000256" key="3">
    <source>
        <dbReference type="SAM" id="MobiDB-lite"/>
    </source>
</evidence>
<dbReference type="EMBL" id="JAAOAS010000028">
    <property type="protein sequence ID" value="KAF5603406.1"/>
    <property type="molecule type" value="Genomic_DNA"/>
</dbReference>
<gene>
    <name evidence="4" type="ORF">FPCIR_1336</name>
</gene>
<reference evidence="4 5" key="1">
    <citation type="submission" date="2020-05" db="EMBL/GenBank/DDBJ databases">
        <title>Identification and distribution of gene clusters putatively required for synthesis of sphingolipid metabolism inhibitors in phylogenetically diverse species of the filamentous fungus Fusarium.</title>
        <authorList>
            <person name="Kim H.-S."/>
            <person name="Busman M."/>
            <person name="Brown D.W."/>
            <person name="Divon H."/>
            <person name="Uhlig S."/>
            <person name="Proctor R.H."/>
        </authorList>
    </citation>
    <scope>NUCLEOTIDE SEQUENCE [LARGE SCALE GENOMIC DNA]</scope>
    <source>
        <strain evidence="4 5">NRRL 36939</strain>
    </source>
</reference>
<feature type="binding site" evidence="2">
    <location>
        <position position="607"/>
    </location>
    <ligand>
        <name>a divalent metal cation</name>
        <dbReference type="ChEBI" id="CHEBI:60240"/>
        <label>1</label>
    </ligand>
</feature>
<evidence type="ECO:0000256" key="2">
    <source>
        <dbReference type="PIRSR" id="PIRSR602678-1"/>
    </source>
</evidence>
<dbReference type="Pfam" id="PF08700">
    <property type="entry name" value="VPS51_Exo84_N"/>
    <property type="match status" value="1"/>
</dbReference>
<organism evidence="4 5">
    <name type="scientific">Fusarium pseudocircinatum</name>
    <dbReference type="NCBI Taxonomy" id="56676"/>
    <lineage>
        <taxon>Eukaryota</taxon>
        <taxon>Fungi</taxon>
        <taxon>Dikarya</taxon>
        <taxon>Ascomycota</taxon>
        <taxon>Pezizomycotina</taxon>
        <taxon>Sordariomycetes</taxon>
        <taxon>Hypocreomycetidae</taxon>
        <taxon>Hypocreales</taxon>
        <taxon>Nectriaceae</taxon>
        <taxon>Fusarium</taxon>
        <taxon>Fusarium fujikuroi species complex</taxon>
    </lineage>
</organism>
<keyword evidence="5" id="KW-1185">Reference proteome</keyword>
<evidence type="ECO:0000313" key="5">
    <source>
        <dbReference type="Proteomes" id="UP000546213"/>
    </source>
</evidence>
<dbReference type="Pfam" id="PF01784">
    <property type="entry name" value="DUF34_NIF3"/>
    <property type="match status" value="1"/>
</dbReference>
<evidence type="ECO:0000313" key="4">
    <source>
        <dbReference type="EMBL" id="KAF5603406.1"/>
    </source>
</evidence>
<dbReference type="FunFam" id="3.40.1390.30:FF:000001">
    <property type="entry name" value="GTP cyclohydrolase 1 type 2"/>
    <property type="match status" value="1"/>
</dbReference>
<feature type="region of interest" description="Disordered" evidence="3">
    <location>
        <begin position="260"/>
        <end position="289"/>
    </location>
</feature>
<evidence type="ECO:0000256" key="1">
    <source>
        <dbReference type="ARBA" id="ARBA00006964"/>
    </source>
</evidence>
<feature type="compositionally biased region" description="Basic and acidic residues" evidence="3">
    <location>
        <begin position="277"/>
        <end position="289"/>
    </location>
</feature>
<comment type="caution">
    <text evidence="4">The sequence shown here is derived from an EMBL/GenBank/DDBJ whole genome shotgun (WGS) entry which is preliminary data.</text>
</comment>
<name>A0A8H5UXZ6_9HYPO</name>
<feature type="compositionally biased region" description="Basic and acidic residues" evidence="3">
    <location>
        <begin position="188"/>
        <end position="200"/>
    </location>
</feature>
<feature type="binding site" evidence="2">
    <location>
        <position position="434"/>
    </location>
    <ligand>
        <name>a divalent metal cation</name>
        <dbReference type="ChEBI" id="CHEBI:60240"/>
        <label>1</label>
    </ligand>
</feature>
<dbReference type="AlphaFoldDB" id="A0A8H5UXZ6"/>
<dbReference type="PANTHER" id="PTHR13799">
    <property type="entry name" value="NGG1 INTERACTING FACTOR 3"/>
    <property type="match status" value="1"/>
</dbReference>
<proteinExistence type="inferred from homology"/>
<dbReference type="NCBIfam" id="TIGR00486">
    <property type="entry name" value="YbgI_SA1388"/>
    <property type="match status" value="1"/>
</dbReference>
<feature type="region of interest" description="Disordered" evidence="3">
    <location>
        <begin position="180"/>
        <end position="200"/>
    </location>
</feature>
<dbReference type="Proteomes" id="UP000546213">
    <property type="component" value="Unassembled WGS sequence"/>
</dbReference>
<keyword evidence="2" id="KW-0479">Metal-binding</keyword>
<dbReference type="InterPro" id="IPR036069">
    <property type="entry name" value="DUF34/NIF3_sf"/>
</dbReference>
<dbReference type="OrthoDB" id="3345469at2759"/>
<accession>A0A8H5UXZ6</accession>
<dbReference type="PANTHER" id="PTHR13799:SF13">
    <property type="entry name" value="NIF3-LIKE PROTEIN 1"/>
    <property type="match status" value="1"/>
</dbReference>
<comment type="similarity">
    <text evidence="1">Belongs to the GTP cyclohydrolase I type 2/NIF3 family.</text>
</comment>
<dbReference type="Gene3D" id="3.40.1390.30">
    <property type="entry name" value="NIF3 (NGG1p interacting factor 3)-like"/>
    <property type="match status" value="1"/>
</dbReference>